<gene>
    <name evidence="2" type="ORF">HZF06_07220</name>
</gene>
<organism evidence="2 3">
    <name type="scientific">Clostridium intestinale</name>
    <dbReference type="NCBI Taxonomy" id="36845"/>
    <lineage>
        <taxon>Bacteria</taxon>
        <taxon>Bacillati</taxon>
        <taxon>Bacillota</taxon>
        <taxon>Clostridia</taxon>
        <taxon>Eubacteriales</taxon>
        <taxon>Clostridiaceae</taxon>
        <taxon>Clostridium</taxon>
    </lineage>
</organism>
<dbReference type="Proteomes" id="UP000512286">
    <property type="component" value="Chromosome"/>
</dbReference>
<feature type="transmembrane region" description="Helical" evidence="1">
    <location>
        <begin position="41"/>
        <end position="58"/>
    </location>
</feature>
<evidence type="ECO:0000313" key="2">
    <source>
        <dbReference type="EMBL" id="QLY81364.1"/>
    </source>
</evidence>
<dbReference type="EMBL" id="CP059378">
    <property type="protein sequence ID" value="QLY81364.1"/>
    <property type="molecule type" value="Genomic_DNA"/>
</dbReference>
<keyword evidence="1" id="KW-0812">Transmembrane</keyword>
<name>A0A7D7AG02_9CLOT</name>
<dbReference type="KEGG" id="cint:HZF06_07220"/>
<protein>
    <submittedName>
        <fullName evidence="2">Uncharacterized protein</fullName>
    </submittedName>
</protein>
<evidence type="ECO:0000256" key="1">
    <source>
        <dbReference type="SAM" id="Phobius"/>
    </source>
</evidence>
<feature type="transmembrane region" description="Helical" evidence="1">
    <location>
        <begin position="70"/>
        <end position="86"/>
    </location>
</feature>
<dbReference type="RefSeq" id="WP_181602962.1">
    <property type="nucleotide sequence ID" value="NZ_CP059378.1"/>
</dbReference>
<dbReference type="AlphaFoldDB" id="A0A7D7AG02"/>
<keyword evidence="1" id="KW-1133">Transmembrane helix</keyword>
<feature type="transmembrane region" description="Helical" evidence="1">
    <location>
        <begin position="92"/>
        <end position="111"/>
    </location>
</feature>
<reference evidence="2 3" key="1">
    <citation type="submission" date="2020-07" db="EMBL/GenBank/DDBJ databases">
        <title>Electron transfer.</title>
        <authorList>
            <person name="Huang L."/>
            <person name="Liu X."/>
            <person name="Zhou S."/>
        </authorList>
    </citation>
    <scope>NUCLEOTIDE SEQUENCE [LARGE SCALE GENOMIC DNA]</scope>
    <source>
        <strain evidence="2 3">Lx1</strain>
    </source>
</reference>
<keyword evidence="1" id="KW-0472">Membrane</keyword>
<sequence>MKYVHAIRNIIYILLLFAVVQLIATKNFMPCSLTKNNSIKIILFLVSLFYLLSGLILIKIDRSYEKKFGYIYVFLSTCIIVSIALLNDVSILLLLAIILVALIEAVMNRIYKV</sequence>
<proteinExistence type="predicted"/>
<feature type="transmembrane region" description="Helical" evidence="1">
    <location>
        <begin position="12"/>
        <end position="29"/>
    </location>
</feature>
<evidence type="ECO:0000313" key="3">
    <source>
        <dbReference type="Proteomes" id="UP000512286"/>
    </source>
</evidence>
<accession>A0A7D7AG02</accession>